<reference evidence="1 2" key="1">
    <citation type="submission" date="2020-07" db="EMBL/GenBank/DDBJ databases">
        <title>Taxonomic proposal: Crassvirales, a new order of highly abundant and diverse bacterial viruses.</title>
        <authorList>
            <person name="Shkoporov A.N."/>
            <person name="Stockdale S.R."/>
            <person name="Guerin E."/>
            <person name="Ross R.P."/>
            <person name="Hill C."/>
        </authorList>
    </citation>
    <scope>NUCLEOTIDE SEQUENCE [LARGE SCALE GENOMIC DNA]</scope>
</reference>
<keyword evidence="2" id="KW-1185">Reference proteome</keyword>
<sequence>MKLFDIIGGKVVIHENALAIPAFKKIWESDKADKQHATAILSYIVFKNKWDSPYVLSIPYDQIESKLKEEFLGNTDYELTEDEQKAEDSFIRLQHTRTLDMLDSIRLKLDTFNKYYKDSLLEELDEKKIEKYYAGFAKVKDTFVTLDYLEKAVKSGELETSKVKGDAKINLFELPNQNVRV</sequence>
<evidence type="ECO:0000313" key="2">
    <source>
        <dbReference type="Proteomes" id="UP000594057"/>
    </source>
</evidence>
<organism evidence="1 2">
    <name type="scientific">uncultured phage cr115_1</name>
    <dbReference type="NCBI Taxonomy" id="2772089"/>
    <lineage>
        <taxon>Viruses</taxon>
        <taxon>Duplodnaviria</taxon>
        <taxon>Heunggongvirae</taxon>
        <taxon>Uroviricota</taxon>
        <taxon>Caudoviricetes</taxon>
        <taxon>Crassvirales</taxon>
        <taxon>Suoliviridae</taxon>
        <taxon>Uncouvirinae</taxon>
        <taxon>Birpovirus</taxon>
        <taxon>Birpovirus hiberniae</taxon>
    </lineage>
</organism>
<dbReference type="EMBL" id="MT774405">
    <property type="protein sequence ID" value="QOR60037.1"/>
    <property type="molecule type" value="Genomic_DNA"/>
</dbReference>
<accession>A0A7M1S036</accession>
<evidence type="ECO:0000313" key="1">
    <source>
        <dbReference type="EMBL" id="QOR60037.1"/>
    </source>
</evidence>
<protein>
    <submittedName>
        <fullName evidence="1">Uncharacterized protein</fullName>
    </submittedName>
</protein>
<name>A0A7M1S036_9CAUD</name>
<dbReference type="KEGG" id="vg:65131507"/>
<dbReference type="GeneID" id="65131507"/>
<dbReference type="RefSeq" id="YP_010113010.1">
    <property type="nucleotide sequence ID" value="NC_055898.1"/>
</dbReference>
<proteinExistence type="predicted"/>
<dbReference type="Proteomes" id="UP000594057">
    <property type="component" value="Segment"/>
</dbReference>